<sequence length="433" mass="44413">MGAGASIQSPTSAGNPTGTAAPLAQNLSTLGTGQTTNPFSASNNPYIQAAQATTLGNLAGAQSATAANRINQNTPYASLNYSQGVDQYGNPTWTANQQLAQPLQSALGNIQGQLAQSTANPLDISQYQARQVGQGPQFSSIGNAPTLQNQVQGTGMEGWDKATALINQRLQPQIQQSDARLQAQLANQGIAPGTEAYNRAMTQQGQKTNDLLTQAQLAGSQVQNTMFGQNLAAGQFGNTALTQQNQNQLANLGFNNQTGQQGFANQLAGTQANNAALQQNYTQALQQKNLPLQQLGAFQSATTPGYVNPYTQAAVSGPDYLGAYTTGNAAQIAAQNANNAKTANLQNGLFGLGSSAILGAGGVGNLGTSILNGATTLGGLLGLGSTAATNLNNTNYFGGAGGGWFAQPDSADTAQTATDFFGNTYDPLAGWSI</sequence>
<evidence type="ECO:0000313" key="2">
    <source>
        <dbReference type="EMBL" id="CAB5214284.1"/>
    </source>
</evidence>
<accession>A0A6J7WK30</accession>
<name>A0A6J7WK30_9CAUD</name>
<gene>
    <name evidence="2" type="ORF">UFOVP193_51</name>
</gene>
<reference evidence="2" key="1">
    <citation type="submission" date="2020-05" db="EMBL/GenBank/DDBJ databases">
        <authorList>
            <person name="Chiriac C."/>
            <person name="Salcher M."/>
            <person name="Ghai R."/>
            <person name="Kavagutti S V."/>
        </authorList>
    </citation>
    <scope>NUCLEOTIDE SEQUENCE</scope>
</reference>
<protein>
    <recommendedName>
        <fullName evidence="3">Intramolecular chaperone auto-processing domain containing protein</fullName>
    </recommendedName>
</protein>
<organism evidence="2">
    <name type="scientific">uncultured Caudovirales phage</name>
    <dbReference type="NCBI Taxonomy" id="2100421"/>
    <lineage>
        <taxon>Viruses</taxon>
        <taxon>Duplodnaviria</taxon>
        <taxon>Heunggongvirae</taxon>
        <taxon>Uroviricota</taxon>
        <taxon>Caudoviricetes</taxon>
        <taxon>Peduoviridae</taxon>
        <taxon>Maltschvirus</taxon>
        <taxon>Maltschvirus maltsch</taxon>
    </lineage>
</organism>
<feature type="region of interest" description="Disordered" evidence="1">
    <location>
        <begin position="1"/>
        <end position="23"/>
    </location>
</feature>
<evidence type="ECO:0008006" key="3">
    <source>
        <dbReference type="Google" id="ProtNLM"/>
    </source>
</evidence>
<proteinExistence type="predicted"/>
<evidence type="ECO:0000256" key="1">
    <source>
        <dbReference type="SAM" id="MobiDB-lite"/>
    </source>
</evidence>
<dbReference type="EMBL" id="LR798240">
    <property type="protein sequence ID" value="CAB5214284.1"/>
    <property type="molecule type" value="Genomic_DNA"/>
</dbReference>
<feature type="compositionally biased region" description="Polar residues" evidence="1">
    <location>
        <begin position="1"/>
        <end position="18"/>
    </location>
</feature>